<feature type="transmembrane region" description="Helical" evidence="2">
    <location>
        <begin position="65"/>
        <end position="91"/>
    </location>
</feature>
<evidence type="ECO:0000313" key="5">
    <source>
        <dbReference type="Proteomes" id="UP000578077"/>
    </source>
</evidence>
<dbReference type="Pfam" id="PF01476">
    <property type="entry name" value="LysM"/>
    <property type="match status" value="2"/>
</dbReference>
<comment type="caution">
    <text evidence="4">The sequence shown here is derived from an EMBL/GenBank/DDBJ whole genome shotgun (WGS) entry which is preliminary data.</text>
</comment>
<dbReference type="PROSITE" id="PS51782">
    <property type="entry name" value="LYSM"/>
    <property type="match status" value="2"/>
</dbReference>
<reference evidence="4 5" key="1">
    <citation type="submission" date="2020-08" db="EMBL/GenBank/DDBJ databases">
        <title>Sequencing the genomes of 1000 actinobacteria strains.</title>
        <authorList>
            <person name="Klenk H.-P."/>
        </authorList>
    </citation>
    <scope>NUCLEOTIDE SEQUENCE [LARGE SCALE GENOMIC DNA]</scope>
    <source>
        <strain evidence="4 5">DSM 44593</strain>
    </source>
</reference>
<feature type="compositionally biased region" description="Basic and acidic residues" evidence="1">
    <location>
        <begin position="143"/>
        <end position="152"/>
    </location>
</feature>
<protein>
    <submittedName>
        <fullName evidence="4">LysM repeat protein</fullName>
    </submittedName>
</protein>
<feature type="transmembrane region" description="Helical" evidence="2">
    <location>
        <begin position="21"/>
        <end position="45"/>
    </location>
</feature>
<feature type="domain" description="LysM" evidence="3">
    <location>
        <begin position="179"/>
        <end position="228"/>
    </location>
</feature>
<dbReference type="InterPro" id="IPR018392">
    <property type="entry name" value="LysM"/>
</dbReference>
<dbReference type="Gene3D" id="3.10.350.10">
    <property type="entry name" value="LysM domain"/>
    <property type="match status" value="2"/>
</dbReference>
<evidence type="ECO:0000313" key="4">
    <source>
        <dbReference type="EMBL" id="MBB5998753.1"/>
    </source>
</evidence>
<keyword evidence="2" id="KW-0812">Transmembrane</keyword>
<dbReference type="SMART" id="SM01043">
    <property type="entry name" value="BTAD"/>
    <property type="match status" value="1"/>
</dbReference>
<dbReference type="Proteomes" id="UP000578077">
    <property type="component" value="Unassembled WGS sequence"/>
</dbReference>
<proteinExistence type="predicted"/>
<evidence type="ECO:0000256" key="1">
    <source>
        <dbReference type="SAM" id="MobiDB-lite"/>
    </source>
</evidence>
<feature type="compositionally biased region" description="Low complexity" evidence="1">
    <location>
        <begin position="752"/>
        <end position="761"/>
    </location>
</feature>
<organism evidence="4 5">
    <name type="scientific">Streptomonospora salina</name>
    <dbReference type="NCBI Taxonomy" id="104205"/>
    <lineage>
        <taxon>Bacteria</taxon>
        <taxon>Bacillati</taxon>
        <taxon>Actinomycetota</taxon>
        <taxon>Actinomycetes</taxon>
        <taxon>Streptosporangiales</taxon>
        <taxon>Nocardiopsidaceae</taxon>
        <taxon>Streptomonospora</taxon>
    </lineage>
</organism>
<feature type="compositionally biased region" description="Low complexity" evidence="1">
    <location>
        <begin position="329"/>
        <end position="340"/>
    </location>
</feature>
<dbReference type="SMART" id="SM00257">
    <property type="entry name" value="LysM"/>
    <property type="match status" value="2"/>
</dbReference>
<dbReference type="InterPro" id="IPR036779">
    <property type="entry name" value="LysM_dom_sf"/>
</dbReference>
<dbReference type="Gene3D" id="1.25.40.10">
    <property type="entry name" value="Tetratricopeptide repeat domain"/>
    <property type="match status" value="1"/>
</dbReference>
<evidence type="ECO:0000256" key="2">
    <source>
        <dbReference type="SAM" id="Phobius"/>
    </source>
</evidence>
<name>A0A841ECG5_9ACTN</name>
<gene>
    <name evidence="4" type="ORF">HNR25_002504</name>
</gene>
<feature type="region of interest" description="Disordered" evidence="1">
    <location>
        <begin position="142"/>
        <end position="186"/>
    </location>
</feature>
<dbReference type="PANTHER" id="PTHR34700:SF4">
    <property type="entry name" value="PHAGE-LIKE ELEMENT PBSX PROTEIN XKDP"/>
    <property type="match status" value="1"/>
</dbReference>
<feature type="compositionally biased region" description="Polar residues" evidence="1">
    <location>
        <begin position="164"/>
        <end position="182"/>
    </location>
</feature>
<dbReference type="EMBL" id="JACHLY010000001">
    <property type="protein sequence ID" value="MBB5998753.1"/>
    <property type="molecule type" value="Genomic_DNA"/>
</dbReference>
<feature type="region of interest" description="Disordered" evidence="1">
    <location>
        <begin position="735"/>
        <end position="765"/>
    </location>
</feature>
<dbReference type="AlphaFoldDB" id="A0A841ECG5"/>
<feature type="domain" description="LysM" evidence="3">
    <location>
        <begin position="251"/>
        <end position="300"/>
    </location>
</feature>
<feature type="region of interest" description="Disordered" evidence="1">
    <location>
        <begin position="304"/>
        <end position="375"/>
    </location>
</feature>
<keyword evidence="5" id="KW-1185">Reference proteome</keyword>
<evidence type="ECO:0000259" key="3">
    <source>
        <dbReference type="PROSITE" id="PS51782"/>
    </source>
</evidence>
<keyword evidence="2" id="KW-0472">Membrane</keyword>
<dbReference type="InterPro" id="IPR011990">
    <property type="entry name" value="TPR-like_helical_dom_sf"/>
</dbReference>
<sequence>MTHQLQPSGPPRFALGRSLAAAALLLAIVIGIPVVLLAFAGFPLPDEISWSAVVAALTRPDDGRLFLGALTWVAWAAWLLFTALVALEVVAQLRDMPPVRIPGTAWAQVAAAGLVSTTFLGLSMTSAEAEVSVVAYQVPGADATDHGEHGEQVADEAAPGTESVPAQQGDNGSGSEAPTSYTVRPGDSYWSIADERLGDPERFTEIVALNIGREMPDGTVLSGDEFLSTGWELHLPTDEDAQDSAGADEGEVHTVARGETLSTIAADHLGEAADYPQIVKANPRLAADPDAIDVGWRIVIPDAESDGSDQADQPGETAPDAPAEEGSDSADASPSPTAQADDTDEAAPSPEPSADDGTPSDSPMTGADDLGIAQPAEDTPELDDVELAGDKDDAEESSPAALAGYGAAAALGLLGILKARRRAQLRRRRPGHQIVQPTDERDLAAEERGHHTAAAVDVELLDRGLRSMAAKAALSETPLPALLGARVTPESCELILGKRAKVAISPFRADEGGRWVLNADSPALLSSEQAAEIAAPYPGLATIGIEKDSQVLLDLPSVGMVGVAGRPGERDEVLSAMATEVATGALNSHVNVSAIGLGIASDLADLAKTGHVRSISTAHECLRELELLTLEYASGETAPEDIPPEILISADPLTTEHLGRLRTISGHAAAPPIAVIAAAEEDQPLPGPWQLDAADGVEQELPLLGEHVRLQRISAEDYAQWARLLRTSEATVSVPAPGWEQVPPEPVRPRTRASTPAAAQRGGTEELPTLATDFSSVVEQTTASLPRLEDHEVYLRLLGTVEIIGPDAATLESGKRNLLTELACLLHLRPTQTPEDLARSMGGPRGPWSSKTRSTNLSKLRTWLGRSSSGALHLPTLSQGRYQLHPSVGSDWQLFQDFARRGLAAETAEATATLHAALDLVRGEPLSGTPLDRYAWAEPLRPTMLAAIIDTSHTIAMRHLDQPYGDLDRAREALTHALEFEPTAELLFRDLVRVEHAADNPEAITRGTQRLLIALERIDAEMTEETTKLLRQHGIQ</sequence>
<dbReference type="InterPro" id="IPR052196">
    <property type="entry name" value="Bact_Kbp"/>
</dbReference>
<accession>A0A841ECG5</accession>
<keyword evidence="2" id="KW-1133">Transmembrane helix</keyword>
<dbReference type="InterPro" id="IPR005158">
    <property type="entry name" value="BTAD"/>
</dbReference>
<dbReference type="RefSeq" id="WP_184635222.1">
    <property type="nucleotide sequence ID" value="NZ_BAABKT010000013.1"/>
</dbReference>
<dbReference type="CDD" id="cd00118">
    <property type="entry name" value="LysM"/>
    <property type="match status" value="2"/>
</dbReference>
<dbReference type="PANTHER" id="PTHR34700">
    <property type="entry name" value="POTASSIUM BINDING PROTEIN KBP"/>
    <property type="match status" value="1"/>
</dbReference>